<dbReference type="GO" id="GO:0003824">
    <property type="term" value="F:catalytic activity"/>
    <property type="evidence" value="ECO:0007669"/>
    <property type="project" value="InterPro"/>
</dbReference>
<evidence type="ECO:0000256" key="7">
    <source>
        <dbReference type="RuleBase" id="RU362132"/>
    </source>
</evidence>
<keyword evidence="11" id="KW-1185">Reference proteome</keyword>
<evidence type="ECO:0000256" key="1">
    <source>
        <dbReference type="ARBA" id="ARBA00007812"/>
    </source>
</evidence>
<dbReference type="InterPro" id="IPR024935">
    <property type="entry name" value="Rubredoxin_dom"/>
</dbReference>
<dbReference type="InterPro" id="IPR012000">
    <property type="entry name" value="Thiamin_PyroP_enz_cen_dom"/>
</dbReference>
<evidence type="ECO:0000256" key="5">
    <source>
        <dbReference type="ARBA" id="ARBA00023004"/>
    </source>
</evidence>
<dbReference type="Pfam" id="PF02775">
    <property type="entry name" value="TPP_enzyme_C"/>
    <property type="match status" value="1"/>
</dbReference>
<dbReference type="Gene3D" id="3.40.50.1220">
    <property type="entry name" value="TPP-binding domain"/>
    <property type="match status" value="1"/>
</dbReference>
<reference evidence="10 11" key="1">
    <citation type="submission" date="2014-12" db="EMBL/GenBank/DDBJ databases">
        <title>Genome sequence of Methanobrevibacter arboriphilicus DH1, DSM1125.</title>
        <authorList>
            <person name="Poehlein A."/>
            <person name="Thauer R.K."/>
            <person name="Seedorf H."/>
            <person name="Daniel R."/>
        </authorList>
    </citation>
    <scope>NUCLEOTIDE SEQUENCE [LARGE SCALE GENOMIC DNA]</scope>
    <source>
        <strain evidence="10 11">DH1</strain>
    </source>
</reference>
<dbReference type="GO" id="GO:0030976">
    <property type="term" value="F:thiamine pyrophosphate binding"/>
    <property type="evidence" value="ECO:0007669"/>
    <property type="project" value="InterPro"/>
</dbReference>
<dbReference type="Pfam" id="PF00205">
    <property type="entry name" value="TPP_enzyme_M"/>
    <property type="match status" value="1"/>
</dbReference>
<dbReference type="InterPro" id="IPR029035">
    <property type="entry name" value="DHS-like_NAD/FAD-binding_dom"/>
</dbReference>
<evidence type="ECO:0000256" key="2">
    <source>
        <dbReference type="ARBA" id="ARBA00022448"/>
    </source>
</evidence>
<dbReference type="InterPro" id="IPR047210">
    <property type="entry name" value="TPP_PYR_POXB-like"/>
</dbReference>
<keyword evidence="6 7" id="KW-0786">Thiamine pyrophosphate</keyword>
<evidence type="ECO:0000256" key="3">
    <source>
        <dbReference type="ARBA" id="ARBA00022723"/>
    </source>
</evidence>
<dbReference type="Gene3D" id="2.20.28.10">
    <property type="match status" value="1"/>
</dbReference>
<evidence type="ECO:0000313" key="11">
    <source>
        <dbReference type="Proteomes" id="UP000191661"/>
    </source>
</evidence>
<comment type="similarity">
    <text evidence="1 7">Belongs to the TPP enzyme family.</text>
</comment>
<evidence type="ECO:0000256" key="6">
    <source>
        <dbReference type="ARBA" id="ARBA00023052"/>
    </source>
</evidence>
<evidence type="ECO:0000256" key="8">
    <source>
        <dbReference type="SAM" id="Coils"/>
    </source>
</evidence>
<dbReference type="GO" id="GO:0005506">
    <property type="term" value="F:iron ion binding"/>
    <property type="evidence" value="ECO:0007669"/>
    <property type="project" value="InterPro"/>
</dbReference>
<dbReference type="GO" id="GO:0000287">
    <property type="term" value="F:magnesium ion binding"/>
    <property type="evidence" value="ECO:0007669"/>
    <property type="project" value="InterPro"/>
</dbReference>
<sequence>MFKYRCKVCNYFFDELKENMAFEKLPKSWKCPVCNTSKDMFIEIKEKDIKNKNMDFNKNNKTVENNMADEDSFKTAPDVMIEQMVAWGIKYVFGIPGTSSLGVVEAVRKNKDIEYFQVRHEQTAAMMASAYGKLTGNIAACLTIAGPGATNLATGLYDATLDKSPVLVITGHVQRKLIGTKAFQEINQHEFFETFAVFNKTINHSDEVTRLTTLAIRHALIEKGVSHLSISVDIQKEKCDDEIIPIEGKIATISATASENVIDQAVSMINNSKRPVIVAGAGALENKEDIKELSQKISAPIVTSFRGKGIVDDNYFLHVGGHGGIGSLTAGELTDSSDLLIIIGCSCSNNTNLPNRPAIQIDIDPLVIGKKHPIDLNIMGNSGEIVPKILKKVKKSNKEEYLDEIAKLKKQWNEILENEEDPTKVPLKFPFILKELSNYVADDAIIAIDVGENGWRVGRNFPMKNTQKIVMSGYLATMGFGLPAALVSQIINPGKEVICISGDGGFAMVMGDFLTAVKYKLPIKVFIFNNHELGMIMAEQENEDYTNWNTHLHNCDFAEFAESCGGIGLKANTSQELKMAIETAFAVDEPVIVDIETDPNTYD</sequence>
<dbReference type="GO" id="GO:0006082">
    <property type="term" value="P:organic acid metabolic process"/>
    <property type="evidence" value="ECO:0007669"/>
    <property type="project" value="UniProtKB-ARBA"/>
</dbReference>
<protein>
    <submittedName>
        <fullName evidence="10">Putative thiamine pyrophosphate-requiring enzyme</fullName>
    </submittedName>
</protein>
<organism evidence="10 11">
    <name type="scientific">Methanobrevibacter arboriphilus JCM 13429 = DSM 1125</name>
    <dbReference type="NCBI Taxonomy" id="1300164"/>
    <lineage>
        <taxon>Archaea</taxon>
        <taxon>Methanobacteriati</taxon>
        <taxon>Methanobacteriota</taxon>
        <taxon>Methanomada group</taxon>
        <taxon>Methanobacteria</taxon>
        <taxon>Methanobacteriales</taxon>
        <taxon>Methanobacteriaceae</taxon>
        <taxon>Methanobrevibacter</taxon>
    </lineage>
</organism>
<feature type="coiled-coil region" evidence="8">
    <location>
        <begin position="391"/>
        <end position="418"/>
    </location>
</feature>
<dbReference type="InterPro" id="IPR012001">
    <property type="entry name" value="Thiamin_PyroP_enz_TPP-bd_dom"/>
</dbReference>
<dbReference type="OrthoDB" id="6837at2157"/>
<gene>
    <name evidence="10" type="ORF">MBBAR_1c01040</name>
</gene>
<dbReference type="PROSITE" id="PS50903">
    <property type="entry name" value="RUBREDOXIN_LIKE"/>
    <property type="match status" value="1"/>
</dbReference>
<dbReference type="RefSeq" id="WP_080459340.1">
    <property type="nucleotide sequence ID" value="NZ_JXMW01000001.1"/>
</dbReference>
<dbReference type="CDD" id="cd02014">
    <property type="entry name" value="TPP_POX"/>
    <property type="match status" value="1"/>
</dbReference>
<comment type="caution">
    <text evidence="10">The sequence shown here is derived from an EMBL/GenBank/DDBJ whole genome shotgun (WGS) entry which is preliminary data.</text>
</comment>
<evidence type="ECO:0000256" key="4">
    <source>
        <dbReference type="ARBA" id="ARBA00022982"/>
    </source>
</evidence>
<dbReference type="AlphaFoldDB" id="A0A1V6N548"/>
<keyword evidence="4" id="KW-0249">Electron transport</keyword>
<dbReference type="PANTHER" id="PTHR42981">
    <property type="entry name" value="PYRUVATE DEHYDROGENASE [UBIQUINONE]"/>
    <property type="match status" value="1"/>
</dbReference>
<dbReference type="GO" id="GO:0044272">
    <property type="term" value="P:sulfur compound biosynthetic process"/>
    <property type="evidence" value="ECO:0007669"/>
    <property type="project" value="UniProtKB-ARBA"/>
</dbReference>
<dbReference type="InterPro" id="IPR029061">
    <property type="entry name" value="THDP-binding"/>
</dbReference>
<dbReference type="InterPro" id="IPR011766">
    <property type="entry name" value="TPP_enzyme_TPP-bd"/>
</dbReference>
<dbReference type="SUPFAM" id="SSF52467">
    <property type="entry name" value="DHS-like NAD/FAD-binding domain"/>
    <property type="match status" value="1"/>
</dbReference>
<evidence type="ECO:0000313" key="10">
    <source>
        <dbReference type="EMBL" id="OQD59707.1"/>
    </source>
</evidence>
<dbReference type="EMBL" id="JXMW01000001">
    <property type="protein sequence ID" value="OQD59707.1"/>
    <property type="molecule type" value="Genomic_DNA"/>
</dbReference>
<keyword evidence="3" id="KW-0479">Metal-binding</keyword>
<keyword evidence="5" id="KW-0408">Iron</keyword>
<proteinExistence type="inferred from homology"/>
<feature type="domain" description="Rubredoxin-like" evidence="9">
    <location>
        <begin position="1"/>
        <end position="44"/>
    </location>
</feature>
<dbReference type="SUPFAM" id="SSF57802">
    <property type="entry name" value="Rubredoxin-like"/>
    <property type="match status" value="1"/>
</dbReference>
<name>A0A1V6N548_METAZ</name>
<dbReference type="PANTHER" id="PTHR42981:SF2">
    <property type="entry name" value="PYRUVATE DEHYDROGENASE [UBIQUINONE]"/>
    <property type="match status" value="1"/>
</dbReference>
<keyword evidence="8" id="KW-0175">Coiled coil</keyword>
<keyword evidence="2" id="KW-0813">Transport</keyword>
<dbReference type="FunFam" id="3.40.50.970:FF:000007">
    <property type="entry name" value="Acetolactate synthase"/>
    <property type="match status" value="1"/>
</dbReference>
<dbReference type="CDD" id="cd07039">
    <property type="entry name" value="TPP_PYR_POX"/>
    <property type="match status" value="1"/>
</dbReference>
<dbReference type="Pfam" id="PF00301">
    <property type="entry name" value="Rubredoxin"/>
    <property type="match status" value="1"/>
</dbReference>
<dbReference type="InterPro" id="IPR047211">
    <property type="entry name" value="POXB-like"/>
</dbReference>
<dbReference type="CDD" id="cd00730">
    <property type="entry name" value="rubredoxin"/>
    <property type="match status" value="1"/>
</dbReference>
<dbReference type="InterPro" id="IPR024934">
    <property type="entry name" value="Rubredoxin-like_dom"/>
</dbReference>
<dbReference type="InterPro" id="IPR047212">
    <property type="entry name" value="TPP_POXB-like"/>
</dbReference>
<accession>A0A1V6N548</accession>
<dbReference type="Pfam" id="PF02776">
    <property type="entry name" value="TPP_enzyme_N"/>
    <property type="match status" value="1"/>
</dbReference>
<dbReference type="SUPFAM" id="SSF52518">
    <property type="entry name" value="Thiamin diphosphate-binding fold (THDP-binding)"/>
    <property type="match status" value="2"/>
</dbReference>
<evidence type="ECO:0000259" key="9">
    <source>
        <dbReference type="PROSITE" id="PS50903"/>
    </source>
</evidence>
<dbReference type="Gene3D" id="3.40.50.970">
    <property type="match status" value="2"/>
</dbReference>
<dbReference type="Proteomes" id="UP000191661">
    <property type="component" value="Unassembled WGS sequence"/>
</dbReference>